<dbReference type="AlphaFoldDB" id="A0A316DAM7"/>
<dbReference type="Proteomes" id="UP000245634">
    <property type="component" value="Unassembled WGS sequence"/>
</dbReference>
<comment type="caution">
    <text evidence="1">The sequence shown here is derived from an EMBL/GenBank/DDBJ whole genome shotgun (WGS) entry which is preliminary data.</text>
</comment>
<dbReference type="EMBL" id="QGGL01000005">
    <property type="protein sequence ID" value="PWK14349.1"/>
    <property type="molecule type" value="Genomic_DNA"/>
</dbReference>
<sequence>MRMQPESLDERFLRLRTVVSAWEIRYNQLPAQVVACFNAADLETIENLMVEKRRLQMLIPEFQDFIRKWEDDADFERDRLF</sequence>
<gene>
    <name evidence="1" type="ORF">C7459_105105</name>
</gene>
<keyword evidence="2" id="KW-1185">Reference proteome</keyword>
<protein>
    <submittedName>
        <fullName evidence="1">Uncharacterized protein</fullName>
    </submittedName>
</protein>
<dbReference type="RefSeq" id="WP_109687780.1">
    <property type="nucleotide sequence ID" value="NZ_QGGL01000005.1"/>
</dbReference>
<reference evidence="1 2" key="1">
    <citation type="submission" date="2018-05" db="EMBL/GenBank/DDBJ databases">
        <title>Genomic Encyclopedia of Type Strains, Phase IV (KMG-IV): sequencing the most valuable type-strain genomes for metagenomic binning, comparative biology and taxonomic classification.</title>
        <authorList>
            <person name="Goeker M."/>
        </authorList>
    </citation>
    <scope>NUCLEOTIDE SEQUENCE [LARGE SCALE GENOMIC DNA]</scope>
    <source>
        <strain evidence="1 2">DSM 18773</strain>
    </source>
</reference>
<name>A0A316DAM7_9BACL</name>
<proteinExistence type="predicted"/>
<dbReference type="OrthoDB" id="2382158at2"/>
<accession>A0A316DAM7</accession>
<evidence type="ECO:0000313" key="1">
    <source>
        <dbReference type="EMBL" id="PWK14349.1"/>
    </source>
</evidence>
<organism evidence="1 2">
    <name type="scientific">Tumebacillus permanentifrigoris</name>
    <dbReference type="NCBI Taxonomy" id="378543"/>
    <lineage>
        <taxon>Bacteria</taxon>
        <taxon>Bacillati</taxon>
        <taxon>Bacillota</taxon>
        <taxon>Bacilli</taxon>
        <taxon>Bacillales</taxon>
        <taxon>Alicyclobacillaceae</taxon>
        <taxon>Tumebacillus</taxon>
    </lineage>
</organism>
<evidence type="ECO:0000313" key="2">
    <source>
        <dbReference type="Proteomes" id="UP000245634"/>
    </source>
</evidence>